<evidence type="ECO:0000259" key="5">
    <source>
        <dbReference type="Pfam" id="PF03865"/>
    </source>
</evidence>
<feature type="signal peptide" evidence="4">
    <location>
        <begin position="1"/>
        <end position="24"/>
    </location>
</feature>
<keyword evidence="3" id="KW-0998">Cell outer membrane</keyword>
<name>A0A952KJT2_9PROT</name>
<accession>A0A952KJT2</accession>
<evidence type="ECO:0000313" key="8">
    <source>
        <dbReference type="Proteomes" id="UP000700706"/>
    </source>
</evidence>
<gene>
    <name evidence="7" type="ORF">JF625_07445</name>
</gene>
<sequence length="544" mass="58469">MRPRWGSRLAVAGWATGMSLLAAAAQAAAPEAPATPGEPAVAAATPPAASRFDILEYQVQGNTVLPVVDIEEAIYPFLGPDKTIDDVEGARAALEKRYADRGYITVAVNIPEQTVREGVVRLEVAEARVGRLRVRNSRYYALGRIKDAAPSLAEGTVPQLAGIQRDSEVLNRLPGRTVTPQLKAGTEPGTVDADLNVEDESPFQASIELNNQYSAGTKHLRVSGSVGYDNLWQLGHSFSLQYTTAPEDPDQTSAIAATYTARIPEWKQSLVLYGISSRSNVATLGGVNVLGDGTVIGARGVLPLPGLPDFYQTLMLGMDWKDFGESQEFGGIQSKTPITYTTATIEYNATRPDTQGVTTASLSATFGLRGLGDPDDKFAQKRSGASGDFAYYRASLERQQALPADFELTARLDGQLASQPLISNEQFSAGGVSTLPGYVESEELGDNGWIAALRLTTPNLNHWIDPSLVEDWRVYGYGDYAELWLQDANPGQDDEFQLASIGFGTRVKLLNHLTGSVDLAVPLIDASDTKADDIRILFTLGASL</sequence>
<dbReference type="PANTHER" id="PTHR34597">
    <property type="entry name" value="SLR1661 PROTEIN"/>
    <property type="match status" value="1"/>
</dbReference>
<feature type="domain" description="Polypeptide-transport-associated ShlB-type" evidence="6">
    <location>
        <begin position="52"/>
        <end position="126"/>
    </location>
</feature>
<evidence type="ECO:0000256" key="1">
    <source>
        <dbReference type="ARBA" id="ARBA00022452"/>
    </source>
</evidence>
<dbReference type="InterPro" id="IPR005565">
    <property type="entry name" value="Hemolysn_activator_HlyB_C"/>
</dbReference>
<keyword evidence="1" id="KW-0472">Membrane</keyword>
<dbReference type="EMBL" id="JAEKLZ010000157">
    <property type="protein sequence ID" value="MBW8724974.1"/>
    <property type="molecule type" value="Genomic_DNA"/>
</dbReference>
<reference evidence="7" key="1">
    <citation type="submission" date="2020-06" db="EMBL/GenBank/DDBJ databases">
        <title>Stable isotope informed genome-resolved metagenomics uncovers potential trophic interactions in rhizosphere soil.</title>
        <authorList>
            <person name="Starr E.P."/>
            <person name="Shi S."/>
            <person name="Blazewicz S.J."/>
            <person name="Koch B.J."/>
            <person name="Probst A.J."/>
            <person name="Hungate B.A."/>
            <person name="Pett-Ridge J."/>
            <person name="Firestone M.K."/>
            <person name="Banfield J.F."/>
        </authorList>
    </citation>
    <scope>NUCLEOTIDE SEQUENCE</scope>
    <source>
        <strain evidence="7">YM_69_17</strain>
    </source>
</reference>
<evidence type="ECO:0000256" key="3">
    <source>
        <dbReference type="ARBA" id="ARBA00023237"/>
    </source>
</evidence>
<keyword evidence="2" id="KW-0812">Transmembrane</keyword>
<dbReference type="InterPro" id="IPR051544">
    <property type="entry name" value="TPS_OM_transporter"/>
</dbReference>
<dbReference type="GO" id="GO:0098046">
    <property type="term" value="C:type V protein secretion system complex"/>
    <property type="evidence" value="ECO:0007669"/>
    <property type="project" value="TreeGrafter"/>
</dbReference>
<keyword evidence="4" id="KW-0732">Signal</keyword>
<evidence type="ECO:0000256" key="4">
    <source>
        <dbReference type="SAM" id="SignalP"/>
    </source>
</evidence>
<dbReference type="InterPro" id="IPR013686">
    <property type="entry name" value="Polypept-transport_assoc_ShlB"/>
</dbReference>
<dbReference type="Pfam" id="PF03865">
    <property type="entry name" value="ShlB"/>
    <property type="match status" value="1"/>
</dbReference>
<organism evidence="7 8">
    <name type="scientific">Inquilinus limosus</name>
    <dbReference type="NCBI Taxonomy" id="171674"/>
    <lineage>
        <taxon>Bacteria</taxon>
        <taxon>Pseudomonadati</taxon>
        <taxon>Pseudomonadota</taxon>
        <taxon>Alphaproteobacteria</taxon>
        <taxon>Rhodospirillales</taxon>
        <taxon>Rhodospirillaceae</taxon>
        <taxon>Inquilinus</taxon>
    </lineage>
</organism>
<dbReference type="GO" id="GO:0008320">
    <property type="term" value="F:protein transmembrane transporter activity"/>
    <property type="evidence" value="ECO:0007669"/>
    <property type="project" value="TreeGrafter"/>
</dbReference>
<proteinExistence type="predicted"/>
<evidence type="ECO:0000259" key="6">
    <source>
        <dbReference type="Pfam" id="PF08479"/>
    </source>
</evidence>
<dbReference type="Gene3D" id="3.10.20.310">
    <property type="entry name" value="membrane protein fhac"/>
    <property type="match status" value="1"/>
</dbReference>
<feature type="domain" description="Haemolysin activator HlyB C-terminal" evidence="5">
    <location>
        <begin position="339"/>
        <end position="506"/>
    </location>
</feature>
<feature type="chain" id="PRO_5037532289" evidence="4">
    <location>
        <begin position="25"/>
        <end position="544"/>
    </location>
</feature>
<protein>
    <submittedName>
        <fullName evidence="7">ShlB/FhaC/HecB family hemolysin secretion/activation protein</fullName>
    </submittedName>
</protein>
<dbReference type="GO" id="GO:0046819">
    <property type="term" value="P:protein secretion by the type V secretion system"/>
    <property type="evidence" value="ECO:0007669"/>
    <property type="project" value="TreeGrafter"/>
</dbReference>
<evidence type="ECO:0000256" key="2">
    <source>
        <dbReference type="ARBA" id="ARBA00022692"/>
    </source>
</evidence>
<keyword evidence="1" id="KW-1134">Transmembrane beta strand</keyword>
<dbReference type="Pfam" id="PF08479">
    <property type="entry name" value="POTRA_2"/>
    <property type="match status" value="1"/>
</dbReference>
<evidence type="ECO:0000313" key="7">
    <source>
        <dbReference type="EMBL" id="MBW8724974.1"/>
    </source>
</evidence>
<dbReference type="AlphaFoldDB" id="A0A952KJT2"/>
<dbReference type="Proteomes" id="UP000700706">
    <property type="component" value="Unassembled WGS sequence"/>
</dbReference>
<dbReference type="Gene3D" id="2.40.160.50">
    <property type="entry name" value="membrane protein fhac: a member of the omp85/tpsb transporter family"/>
    <property type="match status" value="1"/>
</dbReference>
<comment type="caution">
    <text evidence="7">The sequence shown here is derived from an EMBL/GenBank/DDBJ whole genome shotgun (WGS) entry which is preliminary data.</text>
</comment>
<dbReference type="PANTHER" id="PTHR34597:SF6">
    <property type="entry name" value="BLR6126 PROTEIN"/>
    <property type="match status" value="1"/>
</dbReference>